<gene>
    <name evidence="6" type="ORF">COU47_00285</name>
</gene>
<comment type="caution">
    <text evidence="6">The sequence shown here is derived from an EMBL/GenBank/DDBJ whole genome shotgun (WGS) entry which is preliminary data.</text>
</comment>
<evidence type="ECO:0000313" key="7">
    <source>
        <dbReference type="Proteomes" id="UP000231503"/>
    </source>
</evidence>
<evidence type="ECO:0000256" key="3">
    <source>
        <dbReference type="ARBA" id="ARBA00022840"/>
    </source>
</evidence>
<organism evidence="6 7">
    <name type="scientific">Candidatus Niyogibacteria bacterium CG10_big_fil_rev_8_21_14_0_10_46_36</name>
    <dbReference type="NCBI Taxonomy" id="1974726"/>
    <lineage>
        <taxon>Bacteria</taxon>
        <taxon>Candidatus Niyogiibacteriota</taxon>
    </lineage>
</organism>
<dbReference type="SUPFAM" id="SSF53623">
    <property type="entry name" value="MurD-like peptide ligases, catalytic domain"/>
    <property type="match status" value="1"/>
</dbReference>
<dbReference type="Gene3D" id="3.40.1190.10">
    <property type="entry name" value="Mur-like, catalytic domain"/>
    <property type="match status" value="1"/>
</dbReference>
<keyword evidence="2" id="KW-0547">Nucleotide-binding</keyword>
<dbReference type="EMBL" id="PFCO01000001">
    <property type="protein sequence ID" value="PIR69863.1"/>
    <property type="molecule type" value="Genomic_DNA"/>
</dbReference>
<evidence type="ECO:0000313" key="6">
    <source>
        <dbReference type="EMBL" id="PIR69863.1"/>
    </source>
</evidence>
<dbReference type="InterPro" id="IPR051046">
    <property type="entry name" value="MurCDEF_CellWall_CoF430Synth"/>
</dbReference>
<dbReference type="SUPFAM" id="SSF53244">
    <property type="entry name" value="MurD-like peptide ligases, peptide-binding domain"/>
    <property type="match status" value="1"/>
</dbReference>
<dbReference type="InterPro" id="IPR004101">
    <property type="entry name" value="Mur_ligase_C"/>
</dbReference>
<evidence type="ECO:0000259" key="5">
    <source>
        <dbReference type="Pfam" id="PF08245"/>
    </source>
</evidence>
<keyword evidence="3" id="KW-0067">ATP-binding</keyword>
<protein>
    <recommendedName>
        <fullName evidence="8">UDP-N-acetylmuramoyl-tripeptide--D-alanyl-D-alanine ligase</fullName>
    </recommendedName>
</protein>
<sequence>MKPLFKHIVIRILAWEAKKILQKYSPEIIAVTGSVGKTSAKDAIFEVLKGRGGVRKSEKSYNSELGMPLTVIGKESAWYSFFGWASILFAGLSLILFRDKAYPTTLVMEAGADKPNDISGFITAAKPDIAVVTAIGEVPVHVEFFSGPEAVAREKAKLLQPLTSTDTAVLNYDDAAVLDMHEKTRAHVITFGFGEDAHVRAEHYHIMYAKEGTKERPEGIAFKVAYKGKNIPVRIFGAFGKQQVYAALAAISVGIARDMNLIDIVSSIQHYSAPPGRLKLIRGEKDSWILDDTYNASPHAMHAALEVLQDIPAERKIAVLGDMLELGKFTEHAHRAVARHLKGVSILMTVGRRAAFIADEARKISFSPEHIFEFDRSVDAARILERELRQGDLVLIKGSQSMRMERAVEEIMAEPKKAEKLLVRQSKIWKNKE</sequence>
<name>A0A2H0TE91_9BACT</name>
<dbReference type="GO" id="GO:0016881">
    <property type="term" value="F:acid-amino acid ligase activity"/>
    <property type="evidence" value="ECO:0007669"/>
    <property type="project" value="InterPro"/>
</dbReference>
<dbReference type="InterPro" id="IPR013221">
    <property type="entry name" value="Mur_ligase_cen"/>
</dbReference>
<dbReference type="PANTHER" id="PTHR43024">
    <property type="entry name" value="UDP-N-ACETYLMURAMOYL-TRIPEPTIDE--D-ALANYL-D-ALANINE LIGASE"/>
    <property type="match status" value="1"/>
</dbReference>
<dbReference type="Proteomes" id="UP000231503">
    <property type="component" value="Unassembled WGS sequence"/>
</dbReference>
<evidence type="ECO:0000256" key="1">
    <source>
        <dbReference type="ARBA" id="ARBA00022598"/>
    </source>
</evidence>
<dbReference type="Gene3D" id="3.90.190.20">
    <property type="entry name" value="Mur ligase, C-terminal domain"/>
    <property type="match status" value="1"/>
</dbReference>
<dbReference type="GO" id="GO:0005524">
    <property type="term" value="F:ATP binding"/>
    <property type="evidence" value="ECO:0007669"/>
    <property type="project" value="UniProtKB-KW"/>
</dbReference>
<dbReference type="InterPro" id="IPR036615">
    <property type="entry name" value="Mur_ligase_C_dom_sf"/>
</dbReference>
<proteinExistence type="predicted"/>
<feature type="domain" description="Mur ligase central" evidence="5">
    <location>
        <begin position="100"/>
        <end position="253"/>
    </location>
</feature>
<evidence type="ECO:0000256" key="2">
    <source>
        <dbReference type="ARBA" id="ARBA00022741"/>
    </source>
</evidence>
<reference evidence="7" key="1">
    <citation type="submission" date="2017-09" db="EMBL/GenBank/DDBJ databases">
        <title>Depth-based differentiation of microbial function through sediment-hosted aquifers and enrichment of novel symbionts in the deep terrestrial subsurface.</title>
        <authorList>
            <person name="Probst A.J."/>
            <person name="Ladd B."/>
            <person name="Jarett J.K."/>
            <person name="Geller-Mcgrath D.E."/>
            <person name="Sieber C.M.K."/>
            <person name="Emerson J.B."/>
            <person name="Anantharaman K."/>
            <person name="Thomas B.C."/>
            <person name="Malmstrom R."/>
            <person name="Stieglmeier M."/>
            <person name="Klingl A."/>
            <person name="Woyke T."/>
            <person name="Ryan C.M."/>
            <person name="Banfield J.F."/>
        </authorList>
    </citation>
    <scope>NUCLEOTIDE SEQUENCE [LARGE SCALE GENOMIC DNA]</scope>
</reference>
<dbReference type="InterPro" id="IPR036565">
    <property type="entry name" value="Mur-like_cat_sf"/>
</dbReference>
<keyword evidence="1" id="KW-0436">Ligase</keyword>
<accession>A0A2H0TE91</accession>
<dbReference type="AlphaFoldDB" id="A0A2H0TE91"/>
<dbReference type="PANTHER" id="PTHR43024:SF1">
    <property type="entry name" value="UDP-N-ACETYLMURAMOYL-TRIPEPTIDE--D-ALANYL-D-ALANINE LIGASE"/>
    <property type="match status" value="1"/>
</dbReference>
<dbReference type="Pfam" id="PF08245">
    <property type="entry name" value="Mur_ligase_M"/>
    <property type="match status" value="1"/>
</dbReference>
<evidence type="ECO:0000259" key="4">
    <source>
        <dbReference type="Pfam" id="PF02875"/>
    </source>
</evidence>
<dbReference type="Pfam" id="PF02875">
    <property type="entry name" value="Mur_ligase_C"/>
    <property type="match status" value="1"/>
</dbReference>
<evidence type="ECO:0008006" key="8">
    <source>
        <dbReference type="Google" id="ProtNLM"/>
    </source>
</evidence>
<feature type="domain" description="Mur ligase C-terminal" evidence="4">
    <location>
        <begin position="276"/>
        <end position="399"/>
    </location>
</feature>